<dbReference type="PANTHER" id="PTHR43176:SF3">
    <property type="entry name" value="3-HYDROXYISOBUTYRYL-COA HYDROLASE, MITOCHONDRIAL"/>
    <property type="match status" value="1"/>
</dbReference>
<comment type="caution">
    <text evidence="5">The sequence shown here is derived from an EMBL/GenBank/DDBJ whole genome shotgun (WGS) entry which is preliminary data.</text>
</comment>
<organism evidence="5 6">
    <name type="scientific">Urinicoccus massiliensis</name>
    <dbReference type="NCBI Taxonomy" id="1723382"/>
    <lineage>
        <taxon>Bacteria</taxon>
        <taxon>Bacillati</taxon>
        <taxon>Bacillota</taxon>
        <taxon>Tissierellia</taxon>
        <taxon>Tissierellales</taxon>
        <taxon>Peptoniphilaceae</taxon>
        <taxon>Urinicoccus</taxon>
    </lineage>
</organism>
<evidence type="ECO:0000256" key="3">
    <source>
        <dbReference type="ARBA" id="ARBA00022801"/>
    </source>
</evidence>
<evidence type="ECO:0000259" key="4">
    <source>
        <dbReference type="Pfam" id="PF16113"/>
    </source>
</evidence>
<dbReference type="EMBL" id="CAACYI010000001">
    <property type="protein sequence ID" value="VFB16963.1"/>
    <property type="molecule type" value="Genomic_DNA"/>
</dbReference>
<evidence type="ECO:0000313" key="6">
    <source>
        <dbReference type="Proteomes" id="UP000377798"/>
    </source>
</evidence>
<name>A0A8H2R1U8_9FIRM</name>
<comment type="catalytic activity">
    <reaction evidence="1">
        <text>3-hydroxy-2-methylpropanoyl-CoA + H2O = 3-hydroxy-2-methylpropanoate + CoA + H(+)</text>
        <dbReference type="Rhea" id="RHEA:20888"/>
        <dbReference type="ChEBI" id="CHEBI:11805"/>
        <dbReference type="ChEBI" id="CHEBI:15377"/>
        <dbReference type="ChEBI" id="CHEBI:15378"/>
        <dbReference type="ChEBI" id="CHEBI:57287"/>
        <dbReference type="ChEBI" id="CHEBI:57340"/>
        <dbReference type="EC" id="3.1.2.4"/>
    </reaction>
</comment>
<dbReference type="RefSeq" id="WP_131749636.1">
    <property type="nucleotide sequence ID" value="NZ_CAACYI010000001.1"/>
</dbReference>
<keyword evidence="5" id="KW-0456">Lyase</keyword>
<feature type="domain" description="Enoyl-CoA hydratase/isomerase" evidence="4">
    <location>
        <begin position="11"/>
        <end position="334"/>
    </location>
</feature>
<keyword evidence="3" id="KW-0378">Hydrolase</keyword>
<dbReference type="InterPro" id="IPR029045">
    <property type="entry name" value="ClpP/crotonase-like_dom_sf"/>
</dbReference>
<dbReference type="InterPro" id="IPR045004">
    <property type="entry name" value="ECH_dom"/>
</dbReference>
<evidence type="ECO:0000256" key="2">
    <source>
        <dbReference type="ARBA" id="ARBA00011915"/>
    </source>
</evidence>
<proteinExistence type="predicted"/>
<dbReference type="Proteomes" id="UP000377798">
    <property type="component" value="Unassembled WGS sequence"/>
</dbReference>
<dbReference type="SUPFAM" id="SSF52096">
    <property type="entry name" value="ClpP/crotonase"/>
    <property type="match status" value="1"/>
</dbReference>
<dbReference type="GO" id="GO:0016829">
    <property type="term" value="F:lyase activity"/>
    <property type="evidence" value="ECO:0007669"/>
    <property type="project" value="UniProtKB-KW"/>
</dbReference>
<dbReference type="Gene3D" id="3.90.226.10">
    <property type="entry name" value="2-enoyl-CoA Hydratase, Chain A, domain 1"/>
    <property type="match status" value="1"/>
</dbReference>
<dbReference type="PANTHER" id="PTHR43176">
    <property type="entry name" value="3-HYDROXYISOBUTYRYL-COA HYDROLASE-RELATED"/>
    <property type="match status" value="1"/>
</dbReference>
<keyword evidence="6" id="KW-1185">Reference proteome</keyword>
<evidence type="ECO:0000256" key="1">
    <source>
        <dbReference type="ARBA" id="ARBA00001709"/>
    </source>
</evidence>
<dbReference type="GO" id="GO:0003860">
    <property type="term" value="F:3-hydroxyisobutyryl-CoA hydrolase activity"/>
    <property type="evidence" value="ECO:0007669"/>
    <property type="project" value="UniProtKB-EC"/>
</dbReference>
<dbReference type="GO" id="GO:0006574">
    <property type="term" value="P:L-valine catabolic process"/>
    <property type="evidence" value="ECO:0007669"/>
    <property type="project" value="TreeGrafter"/>
</dbReference>
<accession>A0A8H2R1U8</accession>
<dbReference type="InterPro" id="IPR032259">
    <property type="entry name" value="HIBYL-CoA-H"/>
</dbReference>
<dbReference type="CDD" id="cd06558">
    <property type="entry name" value="crotonase-like"/>
    <property type="match status" value="1"/>
</dbReference>
<dbReference type="AlphaFoldDB" id="A0A8H2R1U8"/>
<sequence length="340" mass="38771">MLELKIEKNFAHISLDRPNKLNALNRDLIEAIDQCMDQVLENDRVKAVYLDSTSPRAFCAGGDVVDIYKKVQATGEDPIPYFEREFRLDKKMAKFPKPILVAYRGIAMGGGLGLSMDCPIRIADESTRMAMPEARLGMVPDVGMGYFFSKMDRAMALYMSLTGSQINGRDALNLGWASHTISSNSWENFEGDLFDLDLEGLSREEVLRKIQDLLGDYQKDLAPLHSPQDLEKIQDLFGAKTLKEIMERVKDRDGALYQDLEEASLLSLALIYLKYDYGKYWTREETLDMDLKVIDYCFKEGDMVEGIRTVMVDKEDQPSFKYQDLEGLPWEDLHRLLGGK</sequence>
<reference evidence="5 6" key="1">
    <citation type="submission" date="2019-02" db="EMBL/GenBank/DDBJ databases">
        <authorList>
            <consortium name="Pathogen Informatics"/>
        </authorList>
    </citation>
    <scope>NUCLEOTIDE SEQUENCE [LARGE SCALE GENOMIC DNA]</scope>
    <source>
        <strain evidence="5 6">3012STDY7089603</strain>
    </source>
</reference>
<dbReference type="EC" id="3.1.2.4" evidence="2"/>
<gene>
    <name evidence="5" type="primary">pksH</name>
    <name evidence="5" type="ORF">NCTC13150_01539</name>
</gene>
<protein>
    <recommendedName>
        <fullName evidence="2">3-hydroxyisobutyryl-CoA hydrolase</fullName>
        <ecNumber evidence="2">3.1.2.4</ecNumber>
    </recommendedName>
</protein>
<evidence type="ECO:0000313" key="5">
    <source>
        <dbReference type="EMBL" id="VFB16963.1"/>
    </source>
</evidence>
<dbReference type="Pfam" id="PF16113">
    <property type="entry name" value="ECH_2"/>
    <property type="match status" value="1"/>
</dbReference>